<keyword evidence="3" id="KW-0805">Transcription regulation</keyword>
<dbReference type="EMBL" id="NUIQ01000194">
    <property type="protein sequence ID" value="PGO69363.1"/>
    <property type="molecule type" value="Genomic_DNA"/>
</dbReference>
<dbReference type="PANTHER" id="PTHR48111:SF43">
    <property type="entry name" value="STAGE 0 SPORULATION PROTEIN A HOMOLOG"/>
    <property type="match status" value="1"/>
</dbReference>
<dbReference type="Proteomes" id="UP000223834">
    <property type="component" value="Unassembled WGS sequence"/>
</dbReference>
<dbReference type="Gene3D" id="3.40.50.2300">
    <property type="match status" value="1"/>
</dbReference>
<gene>
    <name evidence="10" type="ORF">CN980_21595</name>
</gene>
<name>A0A9X7GNQ4_BACCE</name>
<sequence length="237" mass="27726">MHKIFVEEKGVGILNKFKILIVEDEERLRNELCDYLQNFGYKVDAVTNFRDVLSYVKISDPHLILLDINLPYLDGYTLNREIRKFSVIPIIIVTSRDNEIDELMSMNLGADDFVTKPYNLQILIARIENLLKRVYANNSSNVLVYRGLKFDVAKGYIQYGGEEQILTKNELKILYYLLQHQGTIISREKLMEYLWSSELFIDDNALSVNMTRLRKKIEQMGMENPIETRRGLGYFLP</sequence>
<evidence type="ECO:0000256" key="5">
    <source>
        <dbReference type="ARBA" id="ARBA00023163"/>
    </source>
</evidence>
<dbReference type="InterPro" id="IPR036388">
    <property type="entry name" value="WH-like_DNA-bd_sf"/>
</dbReference>
<dbReference type="GO" id="GO:0005829">
    <property type="term" value="C:cytosol"/>
    <property type="evidence" value="ECO:0007669"/>
    <property type="project" value="TreeGrafter"/>
</dbReference>
<evidence type="ECO:0000259" key="9">
    <source>
        <dbReference type="PROSITE" id="PS51755"/>
    </source>
</evidence>
<dbReference type="Pfam" id="PF00486">
    <property type="entry name" value="Trans_reg_C"/>
    <property type="match status" value="1"/>
</dbReference>
<evidence type="ECO:0000256" key="7">
    <source>
        <dbReference type="PROSITE-ProRule" id="PRU01091"/>
    </source>
</evidence>
<dbReference type="GO" id="GO:0000976">
    <property type="term" value="F:transcription cis-regulatory region binding"/>
    <property type="evidence" value="ECO:0007669"/>
    <property type="project" value="TreeGrafter"/>
</dbReference>
<comment type="caution">
    <text evidence="10">The sequence shown here is derived from an EMBL/GenBank/DDBJ whole genome shotgun (WGS) entry which is preliminary data.</text>
</comment>
<keyword evidence="1 6" id="KW-0597">Phosphoprotein</keyword>
<dbReference type="InterPro" id="IPR001789">
    <property type="entry name" value="Sig_transdc_resp-reg_receiver"/>
</dbReference>
<evidence type="ECO:0000256" key="3">
    <source>
        <dbReference type="ARBA" id="ARBA00023015"/>
    </source>
</evidence>
<dbReference type="SMART" id="SM00862">
    <property type="entry name" value="Trans_reg_C"/>
    <property type="match status" value="1"/>
</dbReference>
<protein>
    <submittedName>
        <fullName evidence="10">DNA-binding response regulator</fullName>
    </submittedName>
</protein>
<feature type="modified residue" description="4-aspartylphosphate" evidence="6">
    <location>
        <position position="67"/>
    </location>
</feature>
<accession>A0A9X7GNQ4</accession>
<dbReference type="GO" id="GO:0000156">
    <property type="term" value="F:phosphorelay response regulator activity"/>
    <property type="evidence" value="ECO:0007669"/>
    <property type="project" value="TreeGrafter"/>
</dbReference>
<evidence type="ECO:0000256" key="6">
    <source>
        <dbReference type="PROSITE-ProRule" id="PRU00169"/>
    </source>
</evidence>
<dbReference type="InterPro" id="IPR001867">
    <property type="entry name" value="OmpR/PhoB-type_DNA-bd"/>
</dbReference>
<dbReference type="AlphaFoldDB" id="A0A9X7GNQ4"/>
<dbReference type="PROSITE" id="PS51755">
    <property type="entry name" value="OMPR_PHOB"/>
    <property type="match status" value="1"/>
</dbReference>
<keyword evidence="5" id="KW-0804">Transcription</keyword>
<evidence type="ECO:0000313" key="10">
    <source>
        <dbReference type="EMBL" id="PGO69363.1"/>
    </source>
</evidence>
<dbReference type="CDD" id="cd00383">
    <property type="entry name" value="trans_reg_C"/>
    <property type="match status" value="1"/>
</dbReference>
<dbReference type="GO" id="GO:0006355">
    <property type="term" value="P:regulation of DNA-templated transcription"/>
    <property type="evidence" value="ECO:0007669"/>
    <property type="project" value="InterPro"/>
</dbReference>
<dbReference type="SMART" id="SM00448">
    <property type="entry name" value="REC"/>
    <property type="match status" value="1"/>
</dbReference>
<feature type="DNA-binding region" description="OmpR/PhoB-type" evidence="7">
    <location>
        <begin position="140"/>
        <end position="237"/>
    </location>
</feature>
<dbReference type="GO" id="GO:0032993">
    <property type="term" value="C:protein-DNA complex"/>
    <property type="evidence" value="ECO:0007669"/>
    <property type="project" value="TreeGrafter"/>
</dbReference>
<feature type="domain" description="Response regulatory" evidence="8">
    <location>
        <begin position="18"/>
        <end position="131"/>
    </location>
</feature>
<evidence type="ECO:0000313" key="11">
    <source>
        <dbReference type="Proteomes" id="UP000223834"/>
    </source>
</evidence>
<dbReference type="SUPFAM" id="SSF52172">
    <property type="entry name" value="CheY-like"/>
    <property type="match status" value="1"/>
</dbReference>
<dbReference type="PANTHER" id="PTHR48111">
    <property type="entry name" value="REGULATOR OF RPOS"/>
    <property type="match status" value="1"/>
</dbReference>
<evidence type="ECO:0000256" key="1">
    <source>
        <dbReference type="ARBA" id="ARBA00022553"/>
    </source>
</evidence>
<evidence type="ECO:0000256" key="2">
    <source>
        <dbReference type="ARBA" id="ARBA00023012"/>
    </source>
</evidence>
<organism evidence="10 11">
    <name type="scientific">Bacillus cereus</name>
    <dbReference type="NCBI Taxonomy" id="1396"/>
    <lineage>
        <taxon>Bacteria</taxon>
        <taxon>Bacillati</taxon>
        <taxon>Bacillota</taxon>
        <taxon>Bacilli</taxon>
        <taxon>Bacillales</taxon>
        <taxon>Bacillaceae</taxon>
        <taxon>Bacillus</taxon>
        <taxon>Bacillus cereus group</taxon>
    </lineage>
</organism>
<dbReference type="Gene3D" id="1.10.10.10">
    <property type="entry name" value="Winged helix-like DNA-binding domain superfamily/Winged helix DNA-binding domain"/>
    <property type="match status" value="1"/>
</dbReference>
<keyword evidence="4 7" id="KW-0238">DNA-binding</keyword>
<dbReference type="InterPro" id="IPR039420">
    <property type="entry name" value="WalR-like"/>
</dbReference>
<feature type="domain" description="OmpR/PhoB-type" evidence="9">
    <location>
        <begin position="140"/>
        <end position="237"/>
    </location>
</feature>
<evidence type="ECO:0000256" key="4">
    <source>
        <dbReference type="ARBA" id="ARBA00023125"/>
    </source>
</evidence>
<dbReference type="PROSITE" id="PS50110">
    <property type="entry name" value="RESPONSE_REGULATORY"/>
    <property type="match status" value="1"/>
</dbReference>
<evidence type="ECO:0000259" key="8">
    <source>
        <dbReference type="PROSITE" id="PS50110"/>
    </source>
</evidence>
<keyword evidence="2" id="KW-0902">Two-component regulatory system</keyword>
<proteinExistence type="predicted"/>
<dbReference type="Gene3D" id="6.10.250.690">
    <property type="match status" value="1"/>
</dbReference>
<dbReference type="Pfam" id="PF00072">
    <property type="entry name" value="Response_reg"/>
    <property type="match status" value="1"/>
</dbReference>
<dbReference type="InterPro" id="IPR011006">
    <property type="entry name" value="CheY-like_superfamily"/>
</dbReference>
<reference evidence="10 11" key="1">
    <citation type="submission" date="2017-09" db="EMBL/GenBank/DDBJ databases">
        <title>Large-scale bioinformatics analysis of Bacillus genomes uncovers conserved roles of natural products in bacterial physiology.</title>
        <authorList>
            <consortium name="Agbiome Team Llc"/>
            <person name="Bleich R.M."/>
            <person name="Grubbs K.J."/>
            <person name="Santa Maria K.C."/>
            <person name="Allen S.E."/>
            <person name="Farag S."/>
            <person name="Shank E.A."/>
            <person name="Bowers A."/>
        </authorList>
    </citation>
    <scope>NUCLEOTIDE SEQUENCE [LARGE SCALE GENOMIC DNA]</scope>
    <source>
        <strain evidence="10 11">AFS049141</strain>
    </source>
</reference>